<keyword evidence="4" id="KW-1185">Reference proteome</keyword>
<reference evidence="1 3" key="3">
    <citation type="submission" date="2019-07" db="EMBL/GenBank/DDBJ databases">
        <title>Whole genome shotgun sequence of Methylobacterium oxalidis NBRC 107715.</title>
        <authorList>
            <person name="Hosoyama A."/>
            <person name="Uohara A."/>
            <person name="Ohji S."/>
            <person name="Ichikawa N."/>
        </authorList>
    </citation>
    <scope>NUCLEOTIDE SEQUENCE [LARGE SCALE GENOMIC DNA]</scope>
    <source>
        <strain evidence="1 3">NBRC 107715</strain>
    </source>
</reference>
<sequence length="86" mass="8979">MAAGILAGGVGASTSNLSFHLKELEHAGLVRSRREGRSIIDSAVYPTLSALIAFLTRDCCQGRPEVCAPAMAALDACCTRTETARA</sequence>
<protein>
    <recommendedName>
        <fullName evidence="5">HTH arsR-type domain-containing protein</fullName>
    </recommendedName>
</protein>
<dbReference type="SUPFAM" id="SSF46785">
    <property type="entry name" value="Winged helix' DNA-binding domain"/>
    <property type="match status" value="1"/>
</dbReference>
<dbReference type="InterPro" id="IPR036388">
    <property type="entry name" value="WH-like_DNA-bd_sf"/>
</dbReference>
<reference evidence="2" key="4">
    <citation type="submission" date="2023-01" db="EMBL/GenBank/DDBJ databases">
        <title>Draft genome sequence of Methylobacterium oxalidis strain NBRC 107715.</title>
        <authorList>
            <person name="Sun Q."/>
            <person name="Mori K."/>
        </authorList>
    </citation>
    <scope>NUCLEOTIDE SEQUENCE</scope>
    <source>
        <strain evidence="2">NBRC 107715</strain>
    </source>
</reference>
<dbReference type="PANTHER" id="PTHR43132">
    <property type="entry name" value="ARSENICAL RESISTANCE OPERON REPRESSOR ARSR-RELATED"/>
    <property type="match status" value="1"/>
</dbReference>
<comment type="caution">
    <text evidence="1">The sequence shown here is derived from an EMBL/GenBank/DDBJ whole genome shotgun (WGS) entry which is preliminary data.</text>
</comment>
<dbReference type="Proteomes" id="UP000321960">
    <property type="component" value="Unassembled WGS sequence"/>
</dbReference>
<reference evidence="2" key="1">
    <citation type="journal article" date="2014" name="Int. J. Syst. Evol. Microbiol.">
        <title>Complete genome of a new Firmicutes species belonging to the dominant human colonic microbiota ('Ruminococcus bicirculans') reveals two chromosomes and a selective capacity to utilize plant glucans.</title>
        <authorList>
            <consortium name="NISC Comparative Sequencing Program"/>
            <person name="Wegmann U."/>
            <person name="Louis P."/>
            <person name="Goesmann A."/>
            <person name="Henrissat B."/>
            <person name="Duncan S.H."/>
            <person name="Flint H.J."/>
        </authorList>
    </citation>
    <scope>NUCLEOTIDE SEQUENCE</scope>
    <source>
        <strain evidence="2">NBRC 107715</strain>
    </source>
</reference>
<dbReference type="PANTHER" id="PTHR43132:SF2">
    <property type="entry name" value="ARSENICAL RESISTANCE OPERON REPRESSOR ARSR-RELATED"/>
    <property type="match status" value="1"/>
</dbReference>
<evidence type="ECO:0000313" key="4">
    <source>
        <dbReference type="Proteomes" id="UP001156856"/>
    </source>
</evidence>
<dbReference type="InterPro" id="IPR051011">
    <property type="entry name" value="Metal_resp_trans_reg"/>
</dbReference>
<evidence type="ECO:0008006" key="5">
    <source>
        <dbReference type="Google" id="ProtNLM"/>
    </source>
</evidence>
<evidence type="ECO:0000313" key="1">
    <source>
        <dbReference type="EMBL" id="GEP04050.1"/>
    </source>
</evidence>
<dbReference type="InterPro" id="IPR036390">
    <property type="entry name" value="WH_DNA-bd_sf"/>
</dbReference>
<reference evidence="4" key="2">
    <citation type="journal article" date="2019" name="Int. J. Syst. Evol. Microbiol.">
        <title>The Global Catalogue of Microorganisms (GCM) 10K type strain sequencing project: providing services to taxonomists for standard genome sequencing and annotation.</title>
        <authorList>
            <consortium name="The Broad Institute Genomics Platform"/>
            <consortium name="The Broad Institute Genome Sequencing Center for Infectious Disease"/>
            <person name="Wu L."/>
            <person name="Ma J."/>
        </authorList>
    </citation>
    <scope>NUCLEOTIDE SEQUENCE [LARGE SCALE GENOMIC DNA]</scope>
    <source>
        <strain evidence="4">NBRC 107715</strain>
    </source>
</reference>
<dbReference type="Gene3D" id="1.10.10.10">
    <property type="entry name" value="Winged helix-like DNA-binding domain superfamily/Winged helix DNA-binding domain"/>
    <property type="match status" value="1"/>
</dbReference>
<accession>A0A512J261</accession>
<proteinExistence type="predicted"/>
<organism evidence="1 3">
    <name type="scientific">Methylobacterium oxalidis</name>
    <dbReference type="NCBI Taxonomy" id="944322"/>
    <lineage>
        <taxon>Bacteria</taxon>
        <taxon>Pseudomonadati</taxon>
        <taxon>Pseudomonadota</taxon>
        <taxon>Alphaproteobacteria</taxon>
        <taxon>Hyphomicrobiales</taxon>
        <taxon>Methylobacteriaceae</taxon>
        <taxon>Methylobacterium</taxon>
    </lineage>
</organism>
<name>A0A512J261_9HYPH</name>
<dbReference type="AlphaFoldDB" id="A0A512J261"/>
<evidence type="ECO:0000313" key="3">
    <source>
        <dbReference type="Proteomes" id="UP000321960"/>
    </source>
</evidence>
<dbReference type="Proteomes" id="UP001156856">
    <property type="component" value="Unassembled WGS sequence"/>
</dbReference>
<dbReference type="CDD" id="cd00090">
    <property type="entry name" value="HTH_ARSR"/>
    <property type="match status" value="1"/>
</dbReference>
<dbReference type="InterPro" id="IPR011991">
    <property type="entry name" value="ArsR-like_HTH"/>
</dbReference>
<dbReference type="GO" id="GO:0006355">
    <property type="term" value="P:regulation of DNA-templated transcription"/>
    <property type="evidence" value="ECO:0007669"/>
    <property type="project" value="UniProtKB-ARBA"/>
</dbReference>
<evidence type="ECO:0000313" key="2">
    <source>
        <dbReference type="EMBL" id="GLS65121.1"/>
    </source>
</evidence>
<dbReference type="EMBL" id="BJZU01000034">
    <property type="protein sequence ID" value="GEP04050.1"/>
    <property type="molecule type" value="Genomic_DNA"/>
</dbReference>
<gene>
    <name evidence="2" type="ORF">GCM10007888_35020</name>
    <name evidence="1" type="ORF">MOX02_20880</name>
</gene>
<dbReference type="EMBL" id="BSPK01000060">
    <property type="protein sequence ID" value="GLS65121.1"/>
    <property type="molecule type" value="Genomic_DNA"/>
</dbReference>